<dbReference type="SUPFAM" id="SSF50685">
    <property type="entry name" value="Barwin-like endoglucanases"/>
    <property type="match status" value="1"/>
</dbReference>
<keyword evidence="6" id="KW-1185">Reference proteome</keyword>
<proteinExistence type="predicted"/>
<dbReference type="Gene3D" id="2.40.40.10">
    <property type="entry name" value="RlpA-like domain"/>
    <property type="match status" value="1"/>
</dbReference>
<dbReference type="Pfam" id="PF02839">
    <property type="entry name" value="CBM_5_12"/>
    <property type="match status" value="1"/>
</dbReference>
<evidence type="ECO:0000256" key="1">
    <source>
        <dbReference type="ARBA" id="ARBA00022729"/>
    </source>
</evidence>
<protein>
    <recommendedName>
        <fullName evidence="4">F5/8 type C domain-containing protein</fullName>
    </recommendedName>
</protein>
<dbReference type="InterPro" id="IPR000421">
    <property type="entry name" value="FA58C"/>
</dbReference>
<dbReference type="InterPro" id="IPR051477">
    <property type="entry name" value="Expansin_CellWall"/>
</dbReference>
<dbReference type="InterPro" id="IPR036573">
    <property type="entry name" value="CBM_sf_5/12"/>
</dbReference>
<dbReference type="Gene3D" id="2.10.10.20">
    <property type="entry name" value="Carbohydrate-binding module superfamily 5/12"/>
    <property type="match status" value="1"/>
</dbReference>
<dbReference type="InterPro" id="IPR049818">
    <property type="entry name" value="Expansin_EXLX1-like"/>
</dbReference>
<dbReference type="NCBIfam" id="NF041144">
    <property type="entry name" value="expansin_EXLX1"/>
    <property type="match status" value="1"/>
</dbReference>
<dbReference type="InterPro" id="IPR008979">
    <property type="entry name" value="Galactose-bd-like_sf"/>
</dbReference>
<dbReference type="CDD" id="cd12214">
    <property type="entry name" value="ChiA1_BD"/>
    <property type="match status" value="1"/>
</dbReference>
<evidence type="ECO:0000259" key="4">
    <source>
        <dbReference type="PROSITE" id="PS50022"/>
    </source>
</evidence>
<dbReference type="Pfam" id="PF03330">
    <property type="entry name" value="DPBB_1"/>
    <property type="match status" value="1"/>
</dbReference>
<name>A0ABP9WZV4_9CHLR</name>
<evidence type="ECO:0000313" key="6">
    <source>
        <dbReference type="Proteomes" id="UP001428290"/>
    </source>
</evidence>
<dbReference type="PANTHER" id="PTHR31836">
    <property type="match status" value="1"/>
</dbReference>
<evidence type="ECO:0000313" key="5">
    <source>
        <dbReference type="EMBL" id="GAA5528088.1"/>
    </source>
</evidence>
<dbReference type="RefSeq" id="WP_345721696.1">
    <property type="nucleotide sequence ID" value="NZ_BAABRU010000006.1"/>
</dbReference>
<dbReference type="InterPro" id="IPR009009">
    <property type="entry name" value="RlpA-like_DPBB"/>
</dbReference>
<dbReference type="Gene3D" id="2.60.120.260">
    <property type="entry name" value="Galactose-binding domain-like"/>
    <property type="match status" value="1"/>
</dbReference>
<keyword evidence="2" id="KW-0378">Hydrolase</keyword>
<organism evidence="5 6">
    <name type="scientific">Herpetosiphon gulosus</name>
    <dbReference type="NCBI Taxonomy" id="1973496"/>
    <lineage>
        <taxon>Bacteria</taxon>
        <taxon>Bacillati</taxon>
        <taxon>Chloroflexota</taxon>
        <taxon>Chloroflexia</taxon>
        <taxon>Herpetosiphonales</taxon>
        <taxon>Herpetosiphonaceae</taxon>
        <taxon>Herpetosiphon</taxon>
    </lineage>
</organism>
<dbReference type="SMART" id="SM00495">
    <property type="entry name" value="ChtBD3"/>
    <property type="match status" value="1"/>
</dbReference>
<feature type="region of interest" description="Disordered" evidence="3">
    <location>
        <begin position="254"/>
        <end position="277"/>
    </location>
</feature>
<dbReference type="Pfam" id="PF00754">
    <property type="entry name" value="F5_F8_type_C"/>
    <property type="match status" value="1"/>
</dbReference>
<dbReference type="InterPro" id="IPR036908">
    <property type="entry name" value="RlpA-like_sf"/>
</dbReference>
<evidence type="ECO:0000256" key="2">
    <source>
        <dbReference type="ARBA" id="ARBA00022801"/>
    </source>
</evidence>
<dbReference type="PROSITE" id="PS50022">
    <property type="entry name" value="FA58C_3"/>
    <property type="match status" value="1"/>
</dbReference>
<comment type="caution">
    <text evidence="5">The sequence shown here is derived from an EMBL/GenBank/DDBJ whole genome shotgun (WGS) entry which is preliminary data.</text>
</comment>
<keyword evidence="1" id="KW-0732">Signal</keyword>
<dbReference type="Proteomes" id="UP001428290">
    <property type="component" value="Unassembled WGS sequence"/>
</dbReference>
<feature type="domain" description="F5/8 type C" evidence="4">
    <location>
        <begin position="264"/>
        <end position="382"/>
    </location>
</feature>
<gene>
    <name evidence="5" type="ORF">Hgul01_01884</name>
</gene>
<sequence>MAWNRRILLSFGMIFSLLASSGWLIGKGNAQNIQTITNPWALRSGRATYYDPTVGMGNCSLPMPSDMLLAAMNTSDYGLADYCGAYVTVNGPRGSVTVKIIDRCPGCVVGGIDLSPQAFERIAAFEAGNVPITWQLISAPNVSGNVIYNYKEGSSQWWAGVQVRNHRNAIAKFEYRNPQGVFQNVDRVNYNYFLVPGGMGTGPFTFRVTDVYGNVFTDSNIPLRSEGDVAGNQQFPYVPTPGSTVTPSRIPTVSPTGTATSTHAATPTIINPTTRPDQTIMNASSTEAGSSTQNALDGNLNTRWSSGLPQAAGQWMYVGLPHVTTVSGIKLDTGNSTGDYPAGFIVQTRDDTSDWVTVASGTGAVQITTINFAARQARYIRVELNANSANWWSIHEATVIFGAQPATLTPTIAPPTNTIVPTTATPTLVPTMAPPPFTATPALSIWQAYTSYSVGSLVKHNGISYRCIQAHTSLPGWEPNIVPALWQPI</sequence>
<accession>A0ABP9WZV4</accession>
<dbReference type="Gene3D" id="2.60.40.760">
    <property type="entry name" value="Expansin, cellulose-binding-like domain"/>
    <property type="match status" value="1"/>
</dbReference>
<dbReference type="InterPro" id="IPR003610">
    <property type="entry name" value="CBM5/12"/>
</dbReference>
<dbReference type="InterPro" id="IPR036749">
    <property type="entry name" value="Expansin_CBD_sf"/>
</dbReference>
<dbReference type="CDD" id="cd22272">
    <property type="entry name" value="DPBB_EXLX1-like"/>
    <property type="match status" value="1"/>
</dbReference>
<reference evidence="5 6" key="1">
    <citation type="submission" date="2024-02" db="EMBL/GenBank/DDBJ databases">
        <title>Herpetosiphon gulosus NBRC 112829.</title>
        <authorList>
            <person name="Ichikawa N."/>
            <person name="Katano-Makiyama Y."/>
            <person name="Hidaka K."/>
        </authorList>
    </citation>
    <scope>NUCLEOTIDE SEQUENCE [LARGE SCALE GENOMIC DNA]</scope>
    <source>
        <strain evidence="5 6">NBRC 112829</strain>
    </source>
</reference>
<evidence type="ECO:0000256" key="3">
    <source>
        <dbReference type="SAM" id="MobiDB-lite"/>
    </source>
</evidence>
<dbReference type="SUPFAM" id="SSF51055">
    <property type="entry name" value="Carbohydrate binding domain"/>
    <property type="match status" value="1"/>
</dbReference>
<dbReference type="SUPFAM" id="SSF49785">
    <property type="entry name" value="Galactose-binding domain-like"/>
    <property type="match status" value="1"/>
</dbReference>
<dbReference type="EMBL" id="BAABRU010000006">
    <property type="protein sequence ID" value="GAA5528088.1"/>
    <property type="molecule type" value="Genomic_DNA"/>
</dbReference>
<dbReference type="PANTHER" id="PTHR31836:SF21">
    <property type="entry name" value="EXPANSIN-LIKE PROTEIN 7"/>
    <property type="match status" value="1"/>
</dbReference>
<dbReference type="SUPFAM" id="SSF49590">
    <property type="entry name" value="PHL pollen allergen"/>
    <property type="match status" value="1"/>
</dbReference>